<organism evidence="11 12">
    <name type="scientific">Caerostris darwini</name>
    <dbReference type="NCBI Taxonomy" id="1538125"/>
    <lineage>
        <taxon>Eukaryota</taxon>
        <taxon>Metazoa</taxon>
        <taxon>Ecdysozoa</taxon>
        <taxon>Arthropoda</taxon>
        <taxon>Chelicerata</taxon>
        <taxon>Arachnida</taxon>
        <taxon>Araneae</taxon>
        <taxon>Araneomorphae</taxon>
        <taxon>Entelegynae</taxon>
        <taxon>Araneoidea</taxon>
        <taxon>Araneidae</taxon>
        <taxon>Caerostris</taxon>
    </lineage>
</organism>
<dbReference type="GO" id="GO:0005634">
    <property type="term" value="C:nucleus"/>
    <property type="evidence" value="ECO:0007669"/>
    <property type="project" value="UniProtKB-SubCell"/>
</dbReference>
<keyword evidence="5" id="KW-0862">Zinc</keyword>
<evidence type="ECO:0000313" key="11">
    <source>
        <dbReference type="EMBL" id="GIY41741.1"/>
    </source>
</evidence>
<evidence type="ECO:0000256" key="4">
    <source>
        <dbReference type="ARBA" id="ARBA00022771"/>
    </source>
</evidence>
<dbReference type="Gene3D" id="3.30.160.60">
    <property type="entry name" value="Classic Zinc Finger"/>
    <property type="match status" value="2"/>
</dbReference>
<comment type="subcellular location">
    <subcellularLocation>
        <location evidence="1">Nucleus</location>
    </subcellularLocation>
</comment>
<evidence type="ECO:0000256" key="1">
    <source>
        <dbReference type="ARBA" id="ARBA00004123"/>
    </source>
</evidence>
<sequence length="80" mass="9303">MVKNKAAIKRFTTSLKGNYGVYLPKRFQCLHCDYAAPSNADLKKHNLTHTGERPHGCHICGRRFTLKENLKRHFNIHLKK</sequence>
<evidence type="ECO:0000256" key="8">
    <source>
        <dbReference type="ARBA" id="ARBA00023242"/>
    </source>
</evidence>
<gene>
    <name evidence="11" type="ORF">CDAR_390611</name>
</gene>
<dbReference type="SUPFAM" id="SSF57667">
    <property type="entry name" value="beta-beta-alpha zinc fingers"/>
    <property type="match status" value="1"/>
</dbReference>
<dbReference type="SMART" id="SM00355">
    <property type="entry name" value="ZnF_C2H2"/>
    <property type="match status" value="2"/>
</dbReference>
<evidence type="ECO:0000313" key="12">
    <source>
        <dbReference type="Proteomes" id="UP001054837"/>
    </source>
</evidence>
<feature type="domain" description="C2H2-type" evidence="10">
    <location>
        <begin position="55"/>
        <end position="80"/>
    </location>
</feature>
<evidence type="ECO:0000256" key="9">
    <source>
        <dbReference type="PROSITE-ProRule" id="PRU00042"/>
    </source>
</evidence>
<keyword evidence="7" id="KW-0804">Transcription</keyword>
<dbReference type="Proteomes" id="UP001054837">
    <property type="component" value="Unassembled WGS sequence"/>
</dbReference>
<feature type="domain" description="C2H2-type" evidence="10">
    <location>
        <begin position="27"/>
        <end position="54"/>
    </location>
</feature>
<keyword evidence="12" id="KW-1185">Reference proteome</keyword>
<accession>A0AAV4T8U2</accession>
<comment type="caution">
    <text evidence="11">The sequence shown here is derived from an EMBL/GenBank/DDBJ whole genome shotgun (WGS) entry which is preliminary data.</text>
</comment>
<dbReference type="EMBL" id="BPLQ01009102">
    <property type="protein sequence ID" value="GIY41741.1"/>
    <property type="molecule type" value="Genomic_DNA"/>
</dbReference>
<name>A0AAV4T8U2_9ARAC</name>
<keyword evidence="8" id="KW-0539">Nucleus</keyword>
<dbReference type="FunFam" id="3.30.160.60:FF:000130">
    <property type="entry name" value="Spalt-like transcription factor 4"/>
    <property type="match status" value="1"/>
</dbReference>
<dbReference type="PROSITE" id="PS50157">
    <property type="entry name" value="ZINC_FINGER_C2H2_2"/>
    <property type="match status" value="2"/>
</dbReference>
<dbReference type="GO" id="GO:0008270">
    <property type="term" value="F:zinc ion binding"/>
    <property type="evidence" value="ECO:0007669"/>
    <property type="project" value="UniProtKB-KW"/>
</dbReference>
<protein>
    <recommendedName>
        <fullName evidence="10">C2H2-type domain-containing protein</fullName>
    </recommendedName>
</protein>
<evidence type="ECO:0000256" key="5">
    <source>
        <dbReference type="ARBA" id="ARBA00022833"/>
    </source>
</evidence>
<evidence type="ECO:0000256" key="6">
    <source>
        <dbReference type="ARBA" id="ARBA00023015"/>
    </source>
</evidence>
<keyword evidence="6" id="KW-0805">Transcription regulation</keyword>
<dbReference type="PROSITE" id="PS00028">
    <property type="entry name" value="ZINC_FINGER_C2H2_1"/>
    <property type="match status" value="1"/>
</dbReference>
<dbReference type="Pfam" id="PF00096">
    <property type="entry name" value="zf-C2H2"/>
    <property type="match status" value="2"/>
</dbReference>
<dbReference type="PANTHER" id="PTHR24394:SF44">
    <property type="entry name" value="ZINC FINGER PROTEIN 271-LIKE"/>
    <property type="match status" value="1"/>
</dbReference>
<dbReference type="InterPro" id="IPR036236">
    <property type="entry name" value="Znf_C2H2_sf"/>
</dbReference>
<reference evidence="11 12" key="1">
    <citation type="submission" date="2021-06" db="EMBL/GenBank/DDBJ databases">
        <title>Caerostris darwini draft genome.</title>
        <authorList>
            <person name="Kono N."/>
            <person name="Arakawa K."/>
        </authorList>
    </citation>
    <scope>NUCLEOTIDE SEQUENCE [LARGE SCALE GENOMIC DNA]</scope>
</reference>
<keyword evidence="4 9" id="KW-0863">Zinc-finger</keyword>
<keyword evidence="3" id="KW-0677">Repeat</keyword>
<keyword evidence="2" id="KW-0479">Metal-binding</keyword>
<dbReference type="GO" id="GO:0000981">
    <property type="term" value="F:DNA-binding transcription factor activity, RNA polymerase II-specific"/>
    <property type="evidence" value="ECO:0007669"/>
    <property type="project" value="TreeGrafter"/>
</dbReference>
<dbReference type="AlphaFoldDB" id="A0AAV4T8U2"/>
<evidence type="ECO:0000256" key="3">
    <source>
        <dbReference type="ARBA" id="ARBA00022737"/>
    </source>
</evidence>
<evidence type="ECO:0000256" key="2">
    <source>
        <dbReference type="ARBA" id="ARBA00022723"/>
    </source>
</evidence>
<dbReference type="InterPro" id="IPR013087">
    <property type="entry name" value="Znf_C2H2_type"/>
</dbReference>
<evidence type="ECO:0000256" key="7">
    <source>
        <dbReference type="ARBA" id="ARBA00023163"/>
    </source>
</evidence>
<dbReference type="PANTHER" id="PTHR24394">
    <property type="entry name" value="ZINC FINGER PROTEIN"/>
    <property type="match status" value="1"/>
</dbReference>
<evidence type="ECO:0000259" key="10">
    <source>
        <dbReference type="PROSITE" id="PS50157"/>
    </source>
</evidence>
<proteinExistence type="predicted"/>